<reference evidence="1" key="1">
    <citation type="submission" date="2022-01" db="EMBL/GenBank/DDBJ databases">
        <authorList>
            <person name="Lagorce A."/>
        </authorList>
    </citation>
    <scope>NUCLEOTIDE SEQUENCE</scope>
    <source>
        <strain evidence="1">Th15_F1_A12</strain>
    </source>
</reference>
<organism evidence="1 2">
    <name type="scientific">Vibrio jasicida</name>
    <dbReference type="NCBI Taxonomy" id="766224"/>
    <lineage>
        <taxon>Bacteria</taxon>
        <taxon>Pseudomonadati</taxon>
        <taxon>Pseudomonadota</taxon>
        <taxon>Gammaproteobacteria</taxon>
        <taxon>Vibrionales</taxon>
        <taxon>Vibrionaceae</taxon>
        <taxon>Vibrio</taxon>
    </lineage>
</organism>
<sequence>MFFQEVGWRIPFFVSIGLKFELGLNCELLSGQLELHTKQKGPGVTSGASLVSVSRMIFGEADGFKREYEV</sequence>
<accession>A0AAU9QIA3</accession>
<proteinExistence type="predicted"/>
<name>A0AAU9QIA3_9VIBR</name>
<evidence type="ECO:0000313" key="2">
    <source>
        <dbReference type="Proteomes" id="UP001295462"/>
    </source>
</evidence>
<dbReference type="Proteomes" id="UP001295462">
    <property type="component" value="Unassembled WGS sequence"/>
</dbReference>
<evidence type="ECO:0000313" key="1">
    <source>
        <dbReference type="EMBL" id="CAH1581352.1"/>
    </source>
</evidence>
<protein>
    <submittedName>
        <fullName evidence="1">Uncharacterized protein</fullName>
    </submittedName>
</protein>
<comment type="caution">
    <text evidence="1">The sequence shown here is derived from an EMBL/GenBank/DDBJ whole genome shotgun (WGS) entry which is preliminary data.</text>
</comment>
<gene>
    <name evidence="1" type="ORF">THF1A12_170040</name>
</gene>
<dbReference type="EMBL" id="CAKMUD010000069">
    <property type="protein sequence ID" value="CAH1581352.1"/>
    <property type="molecule type" value="Genomic_DNA"/>
</dbReference>
<dbReference type="AlphaFoldDB" id="A0AAU9QIA3"/>